<dbReference type="Gene3D" id="2.60.120.200">
    <property type="match status" value="1"/>
</dbReference>
<dbReference type="Pfam" id="PF10102">
    <property type="entry name" value="DUF2341"/>
    <property type="match status" value="1"/>
</dbReference>
<comment type="caution">
    <text evidence="5">The sequence shown here is derived from an EMBL/GenBank/DDBJ whole genome shotgun (WGS) entry which is preliminary data.</text>
</comment>
<gene>
    <name evidence="5" type="ORF">LCGC14_2059050</name>
</gene>
<dbReference type="AlphaFoldDB" id="A0A0F9HIQ1"/>
<feature type="non-terminal residue" evidence="5">
    <location>
        <position position="1"/>
    </location>
</feature>
<organism evidence="5">
    <name type="scientific">marine sediment metagenome</name>
    <dbReference type="NCBI Taxonomy" id="412755"/>
    <lineage>
        <taxon>unclassified sequences</taxon>
        <taxon>metagenomes</taxon>
        <taxon>ecological metagenomes</taxon>
    </lineage>
</organism>
<reference evidence="5" key="1">
    <citation type="journal article" date="2015" name="Nature">
        <title>Complex archaea that bridge the gap between prokaryotes and eukaryotes.</title>
        <authorList>
            <person name="Spang A."/>
            <person name="Saw J.H."/>
            <person name="Jorgensen S.L."/>
            <person name="Zaremba-Niedzwiedzka K."/>
            <person name="Martijn J."/>
            <person name="Lind A.E."/>
            <person name="van Eijk R."/>
            <person name="Schleper C."/>
            <person name="Guy L."/>
            <person name="Ettema T.J."/>
        </authorList>
    </citation>
    <scope>NUCLEOTIDE SEQUENCE</scope>
</reference>
<protein>
    <recommendedName>
        <fullName evidence="4">LamG-like jellyroll fold domain-containing protein</fullName>
    </recommendedName>
</protein>
<feature type="compositionally biased region" description="Acidic residues" evidence="3">
    <location>
        <begin position="426"/>
        <end position="450"/>
    </location>
</feature>
<feature type="region of interest" description="Disordered" evidence="3">
    <location>
        <begin position="113"/>
        <end position="160"/>
    </location>
</feature>
<dbReference type="SUPFAM" id="SSF49899">
    <property type="entry name" value="Concanavalin A-like lectins/glucanases"/>
    <property type="match status" value="1"/>
</dbReference>
<proteinExistence type="predicted"/>
<accession>A0A0F9HIQ1</accession>
<feature type="compositionally biased region" description="Polar residues" evidence="3">
    <location>
        <begin position="122"/>
        <end position="142"/>
    </location>
</feature>
<evidence type="ECO:0000256" key="2">
    <source>
        <dbReference type="ARBA" id="ARBA00023157"/>
    </source>
</evidence>
<name>A0A0F9HIQ1_9ZZZZ</name>
<dbReference type="InterPro" id="IPR018765">
    <property type="entry name" value="DUF2341"/>
</dbReference>
<dbReference type="InterPro" id="IPR006558">
    <property type="entry name" value="LamG-like"/>
</dbReference>
<dbReference type="SMART" id="SM00560">
    <property type="entry name" value="LamGL"/>
    <property type="match status" value="1"/>
</dbReference>
<evidence type="ECO:0000259" key="4">
    <source>
        <dbReference type="SMART" id="SM00560"/>
    </source>
</evidence>
<feature type="region of interest" description="Disordered" evidence="3">
    <location>
        <begin position="426"/>
        <end position="452"/>
    </location>
</feature>
<keyword evidence="1" id="KW-0732">Signal</keyword>
<feature type="domain" description="LamG-like jellyroll fold" evidence="4">
    <location>
        <begin position="170"/>
        <end position="298"/>
    </location>
</feature>
<dbReference type="InterPro" id="IPR013783">
    <property type="entry name" value="Ig-like_fold"/>
</dbReference>
<evidence type="ECO:0000256" key="1">
    <source>
        <dbReference type="ARBA" id="ARBA00022729"/>
    </source>
</evidence>
<evidence type="ECO:0000313" key="5">
    <source>
        <dbReference type="EMBL" id="KKL75022.1"/>
    </source>
</evidence>
<dbReference type="Pfam" id="PF13385">
    <property type="entry name" value="Laminin_G_3"/>
    <property type="match status" value="1"/>
</dbReference>
<dbReference type="EMBL" id="LAZR01024472">
    <property type="protein sequence ID" value="KKL75022.1"/>
    <property type="molecule type" value="Genomic_DNA"/>
</dbReference>
<dbReference type="InterPro" id="IPR013320">
    <property type="entry name" value="ConA-like_dom_sf"/>
</dbReference>
<sequence length="704" mass="77869">HLNFPMLVSLSGDWLKTTIADATNGHIESDSGHDIIFRDTNLAQLDHEIEEYDGSASGGTLIAWVRIPILDFDDNTVIYMYYGNPCITSSTQNVTGVWDEYYAAVWHLDESPVDQGTHDDSTSNPNTGTWNDSDSGGNTSASGRIDGADSLDGSDDHIDAGNDTSLQISGAFTVSAWVNPTDTSTRTDWGDPIISKEGTNGFQLGYSSDTRFGFMLNGGGASMTWGTTGKTPVWYYVVGVYDGTTAYIYVNGIEENSGADAYTANTAQDLQIGAFESTRELEATIDEVRLSSFRRSADWIKTEYYNQKASSTFFSVDPEEDSSATVVDLISFTATGQSSTVLLEWETAQEIDNLGFNLYRSSDPGGSYTKLSSSLIRGLISSISGQQYTYIDRDVTRDVLYYYMLEDVDLYGTRTMHGPVCVDWDGDGIADDDDEDADDDDSDDDNDDDPEVRIPTLRFEEVDFGPEGWTPSSSYASWVKLSSFRARQGDEGIALEWETSFEVDNFGFHVYRELDGRFYRITPDLVPGSVFKAGAGRELPAGQSYTYWDGLPGGTGGELYWLDCVDLNGGRASFGPIKPEIYGQPVSERQKVRFRSITRHQASRARALGKARELRVELNTERVQTQSSKATFRMIDPENPSDPRLQPNEEQWALAAQPGVKIYVKEDGWYRVGKPELVAAGLSPDVDPRYLQLYADGEEKSMMV</sequence>
<feature type="non-terminal residue" evidence="5">
    <location>
        <position position="704"/>
    </location>
</feature>
<keyword evidence="2" id="KW-1015">Disulfide bond</keyword>
<dbReference type="Gene3D" id="2.60.40.10">
    <property type="entry name" value="Immunoglobulins"/>
    <property type="match status" value="1"/>
</dbReference>
<evidence type="ECO:0000256" key="3">
    <source>
        <dbReference type="SAM" id="MobiDB-lite"/>
    </source>
</evidence>